<gene>
    <name evidence="2" type="ORF">GCM10022419_111370</name>
</gene>
<dbReference type="Gene3D" id="3.30.460.10">
    <property type="entry name" value="Beta Polymerase, domain 2"/>
    <property type="match status" value="1"/>
</dbReference>
<dbReference type="InterPro" id="IPR043519">
    <property type="entry name" value="NT_sf"/>
</dbReference>
<comment type="caution">
    <text evidence="2">The sequence shown here is derived from an EMBL/GenBank/DDBJ whole genome shotgun (WGS) entry which is preliminary data.</text>
</comment>
<reference evidence="3" key="1">
    <citation type="journal article" date="2019" name="Int. J. Syst. Evol. Microbiol.">
        <title>The Global Catalogue of Microorganisms (GCM) 10K type strain sequencing project: providing services to taxonomists for standard genome sequencing and annotation.</title>
        <authorList>
            <consortium name="The Broad Institute Genomics Platform"/>
            <consortium name="The Broad Institute Genome Sequencing Center for Infectious Disease"/>
            <person name="Wu L."/>
            <person name="Ma J."/>
        </authorList>
    </citation>
    <scope>NUCLEOTIDE SEQUENCE [LARGE SCALE GENOMIC DNA]</scope>
    <source>
        <strain evidence="3">JCM 17326</strain>
    </source>
</reference>
<evidence type="ECO:0000313" key="3">
    <source>
        <dbReference type="Proteomes" id="UP001500630"/>
    </source>
</evidence>
<dbReference type="InterPro" id="IPR002934">
    <property type="entry name" value="Polymerase_NTP_transf_dom"/>
</dbReference>
<dbReference type="SUPFAM" id="SSF81301">
    <property type="entry name" value="Nucleotidyltransferase"/>
    <property type="match status" value="1"/>
</dbReference>
<accession>A0ABP6ZGS8</accession>
<evidence type="ECO:0000313" key="2">
    <source>
        <dbReference type="EMBL" id="GAA3608158.1"/>
    </source>
</evidence>
<organism evidence="2 3">
    <name type="scientific">Nonomuraea rosea</name>
    <dbReference type="NCBI Taxonomy" id="638574"/>
    <lineage>
        <taxon>Bacteria</taxon>
        <taxon>Bacillati</taxon>
        <taxon>Actinomycetota</taxon>
        <taxon>Actinomycetes</taxon>
        <taxon>Streptosporangiales</taxon>
        <taxon>Streptosporangiaceae</taxon>
        <taxon>Nonomuraea</taxon>
    </lineage>
</organism>
<protein>
    <recommendedName>
        <fullName evidence="1">Polymerase nucleotidyl transferase domain-containing protein</fullName>
    </recommendedName>
</protein>
<proteinExistence type="predicted"/>
<dbReference type="Pfam" id="PF01909">
    <property type="entry name" value="NTP_transf_2"/>
    <property type="match status" value="1"/>
</dbReference>
<evidence type="ECO:0000259" key="1">
    <source>
        <dbReference type="Pfam" id="PF01909"/>
    </source>
</evidence>
<dbReference type="EMBL" id="BAABDQ010000043">
    <property type="protein sequence ID" value="GAA3608158.1"/>
    <property type="molecule type" value="Genomic_DNA"/>
</dbReference>
<keyword evidence="3" id="KW-1185">Reference proteome</keyword>
<dbReference type="RefSeq" id="WP_345575125.1">
    <property type="nucleotide sequence ID" value="NZ_BAABDQ010000043.1"/>
</dbReference>
<sequence>MSTESRTESSTAPPAPRLAGVRSRWLSAATAALQGDRGVAGAALVGSFGAGRADDWSDIDLLVFVDDAQLDAYAAPGRLPSSPGTLTAAFDARHNGPRGTRALALHYVIDGLPLWVDWHIHPISRAGWPADSAVILDRQGFDRLPATFSDLLSTGEHEPPTLKRPIEHQMARLAMIPIAGKQIARRSPETARMIELLGGPYAPGASWQDHLAALRELLAGFAALGLPDSVAAGHAYLDLVKETLD</sequence>
<name>A0ABP6ZGS8_9ACTN</name>
<dbReference type="Proteomes" id="UP001500630">
    <property type="component" value="Unassembled WGS sequence"/>
</dbReference>
<dbReference type="CDD" id="cd05403">
    <property type="entry name" value="NT_KNTase_like"/>
    <property type="match status" value="1"/>
</dbReference>
<feature type="domain" description="Polymerase nucleotidyl transferase" evidence="1">
    <location>
        <begin position="38"/>
        <end position="68"/>
    </location>
</feature>